<dbReference type="InterPro" id="IPR008258">
    <property type="entry name" value="Transglycosylase_SLT_dom_1"/>
</dbReference>
<keyword evidence="4" id="KW-0614">Plasmid</keyword>
<proteinExistence type="predicted"/>
<feature type="signal peptide" evidence="2">
    <location>
        <begin position="1"/>
        <end position="33"/>
    </location>
</feature>
<organism evidence="4">
    <name type="scientific">Pseudomonas putida</name>
    <name type="common">Arthrobacter siderocapsulatus</name>
    <dbReference type="NCBI Taxonomy" id="303"/>
    <lineage>
        <taxon>Bacteria</taxon>
        <taxon>Pseudomonadati</taxon>
        <taxon>Pseudomonadota</taxon>
        <taxon>Gammaproteobacteria</taxon>
        <taxon>Pseudomonadales</taxon>
        <taxon>Pseudomonadaceae</taxon>
        <taxon>Pseudomonas</taxon>
    </lineage>
</organism>
<dbReference type="AlphaFoldDB" id="Q8VMF7"/>
<feature type="chain" id="PRO_5004316964" evidence="2">
    <location>
        <begin position="34"/>
        <end position="315"/>
    </location>
</feature>
<evidence type="ECO:0000256" key="2">
    <source>
        <dbReference type="SAM" id="SignalP"/>
    </source>
</evidence>
<dbReference type="Gene3D" id="1.10.530.10">
    <property type="match status" value="1"/>
</dbReference>
<evidence type="ECO:0000313" key="4">
    <source>
        <dbReference type="EMBL" id="CAC86859.1"/>
    </source>
</evidence>
<dbReference type="InterPro" id="IPR023346">
    <property type="entry name" value="Lysozyme-like_dom_sf"/>
</dbReference>
<evidence type="ECO:0000256" key="1">
    <source>
        <dbReference type="SAM" id="MobiDB-lite"/>
    </source>
</evidence>
<sequence length="315" mass="34467">MADASSRRFNMRKLPKFTLALLASVCASGIVHAEDAQPTRFSELAAKCAPTVHPSTLKALIGNESTFNPYAIGVVGTHLQRQPQSLSEAIATAEQLERDGKRYAMGLGQLLVTNMRARGLSYEDVFEPCRNLQAISNLLVEYYKQALTTSSDKQEALLKAFSMYYSGNELRGFRPDRPGEMSYVEKVVHNALNPTAEDPIVPAVEGAEGAEPIAVVAASVSARKAPQRARRASEQQEGPWLTFTDDNGQAVAAVKTETASKPQIQVHLNTDAEADVPKREFKRFDQPAPQHFEQAEAQPVADQQQATPSFVQIIN</sequence>
<name>Q8VMF7_PSEPU</name>
<reference evidence="4" key="1">
    <citation type="journal article" date="2002" name="Environ. Microbiol.">
        <title>Complete sequence of the IncP-9 TOL plasmid pWW0 from Pseudomonas putida.</title>
        <authorList>
            <person name="Greated A."/>
            <person name="Lambertson L."/>
            <person name="Williams P.A."/>
            <person name="Thomas C.M."/>
        </authorList>
    </citation>
    <scope>NUCLEOTIDE SEQUENCE [LARGE SCALE GENOMIC DNA]</scope>
    <source>
        <plasmid evidence="4">pWW0</plasmid>
    </source>
</reference>
<accession>Q8VMF7</accession>
<feature type="compositionally biased region" description="Polar residues" evidence="1">
    <location>
        <begin position="301"/>
        <end position="315"/>
    </location>
</feature>
<dbReference type="EMBL" id="AJ344068">
    <property type="protein sequence ID" value="CAC86859.1"/>
    <property type="molecule type" value="Genomic_DNA"/>
</dbReference>
<dbReference type="CDD" id="cd16892">
    <property type="entry name" value="LT_VirB1-like"/>
    <property type="match status" value="1"/>
</dbReference>
<gene>
    <name evidence="4" type="primary">mpfJ</name>
</gene>
<dbReference type="SUPFAM" id="SSF53955">
    <property type="entry name" value="Lysozyme-like"/>
    <property type="match status" value="1"/>
</dbReference>
<feature type="domain" description="Transglycosylase SLT" evidence="3">
    <location>
        <begin position="45"/>
        <end position="153"/>
    </location>
</feature>
<dbReference type="Pfam" id="PF01464">
    <property type="entry name" value="SLT"/>
    <property type="match status" value="1"/>
</dbReference>
<feature type="region of interest" description="Disordered" evidence="1">
    <location>
        <begin position="285"/>
        <end position="315"/>
    </location>
</feature>
<keyword evidence="2" id="KW-0732">Signal</keyword>
<protein>
    <submittedName>
        <fullName evidence="4">Putative mating pair formation protein</fullName>
    </submittedName>
</protein>
<geneLocation type="plasmid" evidence="4">
    <name>pWW0</name>
</geneLocation>
<evidence type="ECO:0000259" key="3">
    <source>
        <dbReference type="Pfam" id="PF01464"/>
    </source>
</evidence>